<dbReference type="SUPFAM" id="SSF55874">
    <property type="entry name" value="ATPase domain of HSP90 chaperone/DNA topoisomerase II/histidine kinase"/>
    <property type="match status" value="1"/>
</dbReference>
<reference evidence="15" key="1">
    <citation type="journal article" date="2019" name="Int. J. Syst. Evol. Microbiol.">
        <title>The Global Catalogue of Microorganisms (GCM) 10K type strain sequencing project: providing services to taxonomists for standard genome sequencing and annotation.</title>
        <authorList>
            <consortium name="The Broad Institute Genomics Platform"/>
            <consortium name="The Broad Institute Genome Sequencing Center for Infectious Disease"/>
            <person name="Wu L."/>
            <person name="Ma J."/>
        </authorList>
    </citation>
    <scope>NUCLEOTIDE SEQUENCE [LARGE SCALE GENOMIC DNA]</scope>
    <source>
        <strain evidence="15">JCM 17926</strain>
    </source>
</reference>
<evidence type="ECO:0000256" key="3">
    <source>
        <dbReference type="ARBA" id="ARBA00012438"/>
    </source>
</evidence>
<feature type="transmembrane region" description="Helical" evidence="10">
    <location>
        <begin position="324"/>
        <end position="345"/>
    </location>
</feature>
<evidence type="ECO:0000259" key="12">
    <source>
        <dbReference type="PROSITE" id="PS50109"/>
    </source>
</evidence>
<evidence type="ECO:0000256" key="7">
    <source>
        <dbReference type="ARBA" id="ARBA00022777"/>
    </source>
</evidence>
<name>A0ABP8M6J3_9BACT</name>
<proteinExistence type="predicted"/>
<feature type="chain" id="PRO_5046337145" description="histidine kinase" evidence="11">
    <location>
        <begin position="23"/>
        <end position="1235"/>
    </location>
</feature>
<keyword evidence="4" id="KW-0597">Phosphoprotein</keyword>
<dbReference type="EC" id="2.7.13.3" evidence="3"/>
<evidence type="ECO:0000313" key="14">
    <source>
        <dbReference type="EMBL" id="GAA4443712.1"/>
    </source>
</evidence>
<keyword evidence="11" id="KW-0732">Signal</keyword>
<evidence type="ECO:0000256" key="4">
    <source>
        <dbReference type="ARBA" id="ARBA00022553"/>
    </source>
</evidence>
<dbReference type="InterPro" id="IPR003661">
    <property type="entry name" value="HisK_dim/P_dom"/>
</dbReference>
<keyword evidence="10" id="KW-0812">Transmembrane</keyword>
<dbReference type="Gene3D" id="3.30.565.10">
    <property type="entry name" value="Histidine kinase-like ATPase, C-terminal domain"/>
    <property type="match status" value="1"/>
</dbReference>
<accession>A0ABP8M6J3</accession>
<organism evidence="14 15">
    <name type="scientific">Pontibacter saemangeumensis</name>
    <dbReference type="NCBI Taxonomy" id="1084525"/>
    <lineage>
        <taxon>Bacteria</taxon>
        <taxon>Pseudomonadati</taxon>
        <taxon>Bacteroidota</taxon>
        <taxon>Cytophagia</taxon>
        <taxon>Cytophagales</taxon>
        <taxon>Hymenobacteraceae</taxon>
        <taxon>Pontibacter</taxon>
    </lineage>
</organism>
<protein>
    <recommendedName>
        <fullName evidence="3">histidine kinase</fullName>
        <ecNumber evidence="3">2.7.13.3</ecNumber>
    </recommendedName>
</protein>
<comment type="caution">
    <text evidence="14">The sequence shown here is derived from an EMBL/GenBank/DDBJ whole genome shotgun (WGS) entry which is preliminary data.</text>
</comment>
<dbReference type="GO" id="GO:0016301">
    <property type="term" value="F:kinase activity"/>
    <property type="evidence" value="ECO:0007669"/>
    <property type="project" value="UniProtKB-KW"/>
</dbReference>
<evidence type="ECO:0000256" key="11">
    <source>
        <dbReference type="SAM" id="SignalP"/>
    </source>
</evidence>
<keyword evidence="6" id="KW-0547">Nucleotide-binding</keyword>
<feature type="transmembrane region" description="Helical" evidence="10">
    <location>
        <begin position="237"/>
        <end position="261"/>
    </location>
</feature>
<comment type="subcellular location">
    <subcellularLocation>
        <location evidence="2">Membrane</location>
    </subcellularLocation>
</comment>
<evidence type="ECO:0000256" key="1">
    <source>
        <dbReference type="ARBA" id="ARBA00000085"/>
    </source>
</evidence>
<dbReference type="Gene3D" id="1.10.287.130">
    <property type="match status" value="1"/>
</dbReference>
<evidence type="ECO:0000256" key="10">
    <source>
        <dbReference type="SAM" id="Phobius"/>
    </source>
</evidence>
<evidence type="ECO:0000256" key="9">
    <source>
        <dbReference type="ARBA" id="ARBA00023012"/>
    </source>
</evidence>
<dbReference type="InterPro" id="IPR004358">
    <property type="entry name" value="Sig_transdc_His_kin-like_C"/>
</dbReference>
<dbReference type="Proteomes" id="UP001500552">
    <property type="component" value="Unassembled WGS sequence"/>
</dbReference>
<dbReference type="Gene3D" id="6.10.340.10">
    <property type="match status" value="1"/>
</dbReference>
<feature type="signal peptide" evidence="11">
    <location>
        <begin position="1"/>
        <end position="22"/>
    </location>
</feature>
<feature type="transmembrane region" description="Helical" evidence="10">
    <location>
        <begin position="204"/>
        <end position="225"/>
    </location>
</feature>
<dbReference type="CDD" id="cd00082">
    <property type="entry name" value="HisKA"/>
    <property type="match status" value="1"/>
</dbReference>
<dbReference type="Pfam" id="PF02518">
    <property type="entry name" value="HATPase_c"/>
    <property type="match status" value="1"/>
</dbReference>
<keyword evidence="7 14" id="KW-0418">Kinase</keyword>
<dbReference type="SMART" id="SM00388">
    <property type="entry name" value="HisKA"/>
    <property type="match status" value="1"/>
</dbReference>
<evidence type="ECO:0000256" key="8">
    <source>
        <dbReference type="ARBA" id="ARBA00022840"/>
    </source>
</evidence>
<dbReference type="InterPro" id="IPR003594">
    <property type="entry name" value="HATPase_dom"/>
</dbReference>
<feature type="transmembrane region" description="Helical" evidence="10">
    <location>
        <begin position="455"/>
        <end position="476"/>
    </location>
</feature>
<dbReference type="Pfam" id="PF00512">
    <property type="entry name" value="HisKA"/>
    <property type="match status" value="1"/>
</dbReference>
<dbReference type="InterPro" id="IPR003660">
    <property type="entry name" value="HAMP_dom"/>
</dbReference>
<dbReference type="EMBL" id="BAABHC010000039">
    <property type="protein sequence ID" value="GAA4443712.1"/>
    <property type="molecule type" value="Genomic_DNA"/>
</dbReference>
<feature type="transmembrane region" description="Helical" evidence="10">
    <location>
        <begin position="365"/>
        <end position="394"/>
    </location>
</feature>
<dbReference type="PRINTS" id="PR00344">
    <property type="entry name" value="BCTRLSENSOR"/>
</dbReference>
<feature type="transmembrane region" description="Helical" evidence="10">
    <location>
        <begin position="401"/>
        <end position="419"/>
    </location>
</feature>
<feature type="transmembrane region" description="Helical" evidence="10">
    <location>
        <begin position="726"/>
        <end position="747"/>
    </location>
</feature>
<evidence type="ECO:0000256" key="6">
    <source>
        <dbReference type="ARBA" id="ARBA00022741"/>
    </source>
</evidence>
<keyword evidence="15" id="KW-1185">Reference proteome</keyword>
<dbReference type="SUPFAM" id="SSF47384">
    <property type="entry name" value="Homodimeric domain of signal transducing histidine kinase"/>
    <property type="match status" value="1"/>
</dbReference>
<evidence type="ECO:0000313" key="15">
    <source>
        <dbReference type="Proteomes" id="UP001500552"/>
    </source>
</evidence>
<dbReference type="PANTHER" id="PTHR43065">
    <property type="entry name" value="SENSOR HISTIDINE KINASE"/>
    <property type="match status" value="1"/>
</dbReference>
<dbReference type="RefSeq" id="WP_345162621.1">
    <property type="nucleotide sequence ID" value="NZ_BAABHC010000039.1"/>
</dbReference>
<dbReference type="PROSITE" id="PS50109">
    <property type="entry name" value="HIS_KIN"/>
    <property type="match status" value="1"/>
</dbReference>
<sequence length="1235" mass="139641">MNRKFTPFFLLIVSLLCFLATAALHFNIAYKAPVADHQRELADIVALVQAEIENAQQSAEAIGVQLQERSVTFTELLQQCHYPVYIYRGGSLVFWSNHTIAPSLDLPMPANRLVAVSNQYGSFIVVPHRARDYDIKVYIPLQSDSRSTGTYLGYRQAGGEILNSKQVNLVWDPSADLPKIYSRQGDFLFAVSFAQQDVKTPLNALQLLLLLAGSVFFLVFCAALAKQYVRRRRYGTGVLLFLVLLTAFRAALLLLDLPYSIAEVKLFDPRLYAASFWSPSIGDLALNMLLLVTVAGSGLYLFIRTNVLAQLVMVPRQQRRLLQAGCIVVFYLLLFVLYQFYFNIYHNTPLDLDVSRSLNFTKYKLLLYGVMLAHTIALCMFTYMLATVVSVLVLKESRWMTYQVLLGVALVSGIVTLVFAPDLAVISLTGFLFWFIIILAAQYRNAVSLAYRTYLFFFLVIIVSALIGAMSLYTHYHSELKLYKQEFAYSILQDNDVLGEYLLEEEVAGKIASDAVIRMQMMGPYVDASLIKRKIMRQYLPSYFDKYEVNVMLFDSEGNALESADTTAATLQDLRSRFDTPQSQTEHEDLFLLKEPTRYNARIYLKLIEVPIYNLQKGGTIALQLTLKKLLPNSVVPELLVDQRYEQPFRRDMLSYAFYSDGKLQYSEGDYDYATNFNRRLLQRPELFRQGTNLDNFHHFGVNSSSGQTLVITTEKYGVSEILSNFSFLFLLFVAGLVLCGLAYLLLQRHRLQEFSPNFSTKIQIFLNFGILLPLLMVSIATAGLVTASYRKDLMATYEQRGEAVQKALAQQLSNGALQNRRQLENRIAEIAAISETDINLYDRNGRLQVTSQPLIFEIGLLSKLINPKAFAAISERQALRVLLEEQTSNLSFNAIYLPLRDEVNAGELMGFIGIPFFDSEKELDLKLIELITTTMNIFTVMFIVFMVLTFFASRTLTVPLRMLADKLKRTSLTGKNEMLAYEGADEIGMLVNEYNRMLLTLEQNKQDLAMQEKEAAWREMARQVAHEIKNPLTPMKLSLQYLQKAISEKRPNTEQLIEKISHTLITQINILSDIATSFSSFTNMPEPRAEPMDIAAALHKAADLHNDPATAVLKKCIPEEEVIVKADESLMVRTFNNLLLNAIQAVPATRKPHIEVGLKKQDNKEALIWIRDNGSGIPEEIRSKVFIPNFSTKYTGSGIGLAVAKRGIENAGGRIWFESEEGKGTTFFIALPLA</sequence>
<gene>
    <name evidence="14" type="ORF">GCM10023188_44640</name>
</gene>
<keyword evidence="10" id="KW-0472">Membrane</keyword>
<dbReference type="InterPro" id="IPR036890">
    <property type="entry name" value="HATPase_C_sf"/>
</dbReference>
<feature type="transmembrane region" description="Helical" evidence="10">
    <location>
        <begin position="281"/>
        <end position="303"/>
    </location>
</feature>
<comment type="catalytic activity">
    <reaction evidence="1">
        <text>ATP + protein L-histidine = ADP + protein N-phospho-L-histidine.</text>
        <dbReference type="EC" id="2.7.13.3"/>
    </reaction>
</comment>
<dbReference type="PROSITE" id="PS50885">
    <property type="entry name" value="HAMP"/>
    <property type="match status" value="1"/>
</dbReference>
<feature type="domain" description="Histidine kinase" evidence="12">
    <location>
        <begin position="1024"/>
        <end position="1235"/>
    </location>
</feature>
<feature type="domain" description="HAMP" evidence="13">
    <location>
        <begin position="955"/>
        <end position="1007"/>
    </location>
</feature>
<dbReference type="CDD" id="cd00075">
    <property type="entry name" value="HATPase"/>
    <property type="match status" value="1"/>
</dbReference>
<dbReference type="InterPro" id="IPR005467">
    <property type="entry name" value="His_kinase_dom"/>
</dbReference>
<feature type="transmembrane region" description="Helical" evidence="10">
    <location>
        <begin position="767"/>
        <end position="790"/>
    </location>
</feature>
<evidence type="ECO:0000256" key="2">
    <source>
        <dbReference type="ARBA" id="ARBA00004370"/>
    </source>
</evidence>
<keyword evidence="9" id="KW-0902">Two-component regulatory system</keyword>
<keyword evidence="5" id="KW-0808">Transferase</keyword>
<keyword evidence="10" id="KW-1133">Transmembrane helix</keyword>
<evidence type="ECO:0000259" key="13">
    <source>
        <dbReference type="PROSITE" id="PS50885"/>
    </source>
</evidence>
<dbReference type="SMART" id="SM00387">
    <property type="entry name" value="HATPase_c"/>
    <property type="match status" value="1"/>
</dbReference>
<dbReference type="InterPro" id="IPR036097">
    <property type="entry name" value="HisK_dim/P_sf"/>
</dbReference>
<dbReference type="PANTHER" id="PTHR43065:SF10">
    <property type="entry name" value="PEROXIDE STRESS-ACTIVATED HISTIDINE KINASE MAK3"/>
    <property type="match status" value="1"/>
</dbReference>
<keyword evidence="8" id="KW-0067">ATP-binding</keyword>
<feature type="transmembrane region" description="Helical" evidence="10">
    <location>
        <begin position="931"/>
        <end position="953"/>
    </location>
</feature>
<evidence type="ECO:0000256" key="5">
    <source>
        <dbReference type="ARBA" id="ARBA00022679"/>
    </source>
</evidence>